<dbReference type="AlphaFoldDB" id="A0A8J2KUV7"/>
<accession>A0A8J2KUV7</accession>
<dbReference type="InterPro" id="IPR001876">
    <property type="entry name" value="Znf_RanBP2"/>
</dbReference>
<organism evidence="6 7">
    <name type="scientific">Allacma fusca</name>
    <dbReference type="NCBI Taxonomy" id="39272"/>
    <lineage>
        <taxon>Eukaryota</taxon>
        <taxon>Metazoa</taxon>
        <taxon>Ecdysozoa</taxon>
        <taxon>Arthropoda</taxon>
        <taxon>Hexapoda</taxon>
        <taxon>Collembola</taxon>
        <taxon>Symphypleona</taxon>
        <taxon>Sminthuridae</taxon>
        <taxon>Allacma</taxon>
    </lineage>
</organism>
<dbReference type="Proteomes" id="UP000708208">
    <property type="component" value="Unassembled WGS sequence"/>
</dbReference>
<keyword evidence="1" id="KW-0479">Metal-binding</keyword>
<feature type="compositionally biased region" description="Polar residues" evidence="4">
    <location>
        <begin position="29"/>
        <end position="43"/>
    </location>
</feature>
<feature type="non-terminal residue" evidence="6">
    <location>
        <position position="242"/>
    </location>
</feature>
<proteinExistence type="predicted"/>
<keyword evidence="7" id="KW-1185">Reference proteome</keyword>
<feature type="compositionally biased region" description="Low complexity" evidence="4">
    <location>
        <begin position="1"/>
        <end position="28"/>
    </location>
</feature>
<keyword evidence="3" id="KW-0862">Zinc</keyword>
<evidence type="ECO:0000259" key="5">
    <source>
        <dbReference type="PROSITE" id="PS01358"/>
    </source>
</evidence>
<feature type="region of interest" description="Disordered" evidence="4">
    <location>
        <begin position="1"/>
        <end position="133"/>
    </location>
</feature>
<evidence type="ECO:0000256" key="3">
    <source>
        <dbReference type="ARBA" id="ARBA00022833"/>
    </source>
</evidence>
<reference evidence="6" key="1">
    <citation type="submission" date="2021-06" db="EMBL/GenBank/DDBJ databases">
        <authorList>
            <person name="Hodson N. C."/>
            <person name="Mongue J. A."/>
            <person name="Jaron S. K."/>
        </authorList>
    </citation>
    <scope>NUCLEOTIDE SEQUENCE</scope>
</reference>
<dbReference type="GO" id="GO:0008270">
    <property type="term" value="F:zinc ion binding"/>
    <property type="evidence" value="ECO:0007669"/>
    <property type="project" value="UniProtKB-KW"/>
</dbReference>
<feature type="domain" description="RanBP2-type" evidence="5">
    <location>
        <begin position="137"/>
        <end position="156"/>
    </location>
</feature>
<evidence type="ECO:0000313" key="7">
    <source>
        <dbReference type="Proteomes" id="UP000708208"/>
    </source>
</evidence>
<feature type="region of interest" description="Disordered" evidence="4">
    <location>
        <begin position="168"/>
        <end position="202"/>
    </location>
</feature>
<feature type="compositionally biased region" description="Low complexity" evidence="4">
    <location>
        <begin position="173"/>
        <end position="182"/>
    </location>
</feature>
<keyword evidence="2" id="KW-0863">Zinc-finger</keyword>
<name>A0A8J2KUV7_9HEXA</name>
<dbReference type="EMBL" id="CAJVCH010530750">
    <property type="protein sequence ID" value="CAG7823839.1"/>
    <property type="molecule type" value="Genomic_DNA"/>
</dbReference>
<evidence type="ECO:0000313" key="6">
    <source>
        <dbReference type="EMBL" id="CAG7823839.1"/>
    </source>
</evidence>
<feature type="region of interest" description="Disordered" evidence="4">
    <location>
        <begin position="222"/>
        <end position="242"/>
    </location>
</feature>
<evidence type="ECO:0000256" key="1">
    <source>
        <dbReference type="ARBA" id="ARBA00022723"/>
    </source>
</evidence>
<feature type="compositionally biased region" description="Basic and acidic residues" evidence="4">
    <location>
        <begin position="92"/>
        <end position="108"/>
    </location>
</feature>
<sequence>QQQQQHQMMFQPGHTGSMRRTPSTTSMTNQPIFNPWNTIQLNHQGHPLTASERELQMITDRRGSEPPPPLPPYGNQIRPISALNQPAPMSRSRFEAEHAHFQSDRERSTSPFGHRRKESFSRKDSRRESNRPPEGYWSCEWCTLINSNDVHICSACCKTPSANVIAPESELQSTSGSTVSNSKSKRGKSPAPKKPTFVRSTLSFRNEKDKINARVEKQIVKLEVSDEDLAGDSTSEEEEVPK</sequence>
<protein>
    <recommendedName>
        <fullName evidence="5">RanBP2-type domain-containing protein</fullName>
    </recommendedName>
</protein>
<feature type="compositionally biased region" description="Basic and acidic residues" evidence="4">
    <location>
        <begin position="51"/>
        <end position="64"/>
    </location>
</feature>
<feature type="non-terminal residue" evidence="6">
    <location>
        <position position="1"/>
    </location>
</feature>
<comment type="caution">
    <text evidence="6">The sequence shown here is derived from an EMBL/GenBank/DDBJ whole genome shotgun (WGS) entry which is preliminary data.</text>
</comment>
<feature type="compositionally biased region" description="Acidic residues" evidence="4">
    <location>
        <begin position="225"/>
        <end position="242"/>
    </location>
</feature>
<evidence type="ECO:0000256" key="2">
    <source>
        <dbReference type="ARBA" id="ARBA00022771"/>
    </source>
</evidence>
<feature type="compositionally biased region" description="Basic and acidic residues" evidence="4">
    <location>
        <begin position="118"/>
        <end position="131"/>
    </location>
</feature>
<evidence type="ECO:0000256" key="4">
    <source>
        <dbReference type="SAM" id="MobiDB-lite"/>
    </source>
</evidence>
<gene>
    <name evidence="6" type="ORF">AFUS01_LOCUS34031</name>
</gene>
<dbReference type="PROSITE" id="PS01358">
    <property type="entry name" value="ZF_RANBP2_1"/>
    <property type="match status" value="1"/>
</dbReference>